<feature type="region of interest" description="Disordered" evidence="1">
    <location>
        <begin position="1"/>
        <end position="31"/>
    </location>
</feature>
<evidence type="ECO:0000313" key="4">
    <source>
        <dbReference type="Proteomes" id="UP000037151"/>
    </source>
</evidence>
<evidence type="ECO:0000259" key="2">
    <source>
        <dbReference type="Pfam" id="PF04151"/>
    </source>
</evidence>
<proteinExistence type="predicted"/>
<dbReference type="Pfam" id="PF04151">
    <property type="entry name" value="PPC"/>
    <property type="match status" value="1"/>
</dbReference>
<dbReference type="EMBL" id="JPPY01000165">
    <property type="protein sequence ID" value="KND30599.1"/>
    <property type="molecule type" value="Genomic_DNA"/>
</dbReference>
<reference evidence="4" key="1">
    <citation type="submission" date="2014-07" db="EMBL/GenBank/DDBJ databases">
        <title>Genome sequencing of plant-pathogenic Streptomyces species.</title>
        <authorList>
            <person name="Harrison J."/>
            <person name="Sapp M."/>
            <person name="Thwaites R."/>
            <person name="Studholme D.J."/>
        </authorList>
    </citation>
    <scope>NUCLEOTIDE SEQUENCE [LARGE SCALE GENOMIC DNA]</scope>
    <source>
        <strain evidence="4">NCPPB 4445</strain>
    </source>
</reference>
<evidence type="ECO:0000256" key="1">
    <source>
        <dbReference type="SAM" id="MobiDB-lite"/>
    </source>
</evidence>
<name>A0A0L0JYP0_9ACTN</name>
<sequence length="316" mass="32616">MEGGLRAGQKKTYDITITRTSGPADDPRTPGVDQQILNTVVVSTPLHYTFSASGSVHRTRFTSYFVTVPPGTKSLEIKLGGLKKGSRTFFTAVDPYGLTAADDDPDTTVPESAPPTPGVWEITVDSRRRSAALDNPYTLTVSASAASFAPSPVTVPEAKAGVPAPASWTLTNTMAAVDGRLQSGALGSSRTARPVIAKGGATQRSTVEVPEGTTSLDVAIGNASDSGADLDLKVLDARGEVVGQSTGADADESVSLADPAAGTYTVEVIAYAVPSGSTAYDYRDAFFSPALGTVRLVNTRGTTVGTSDVTVEKVTP</sequence>
<accession>A0A0L0JYP0</accession>
<comment type="caution">
    <text evidence="3">The sequence shown here is derived from an EMBL/GenBank/DDBJ whole genome shotgun (WGS) entry which is preliminary data.</text>
</comment>
<feature type="domain" description="Peptidase C-terminal archaeal/bacterial" evidence="2">
    <location>
        <begin position="203"/>
        <end position="268"/>
    </location>
</feature>
<protein>
    <recommendedName>
        <fullName evidence="2">Peptidase C-terminal archaeal/bacterial domain-containing protein</fullName>
    </recommendedName>
</protein>
<dbReference type="PATRIC" id="fig|42234.21.peg.5906"/>
<dbReference type="AlphaFoldDB" id="A0A0L0JYP0"/>
<dbReference type="Proteomes" id="UP000037151">
    <property type="component" value="Unassembled WGS sequence"/>
</dbReference>
<dbReference type="InterPro" id="IPR007280">
    <property type="entry name" value="Peptidase_C_arc/bac"/>
</dbReference>
<gene>
    <name evidence="3" type="ORF">IQ63_28640</name>
</gene>
<organism evidence="3 4">
    <name type="scientific">Streptomyces acidiscabies</name>
    <dbReference type="NCBI Taxonomy" id="42234"/>
    <lineage>
        <taxon>Bacteria</taxon>
        <taxon>Bacillati</taxon>
        <taxon>Actinomycetota</taxon>
        <taxon>Actinomycetes</taxon>
        <taxon>Kitasatosporales</taxon>
        <taxon>Streptomycetaceae</taxon>
        <taxon>Streptomyces</taxon>
    </lineage>
</organism>
<dbReference type="Gene3D" id="2.60.120.380">
    <property type="match status" value="1"/>
</dbReference>
<evidence type="ECO:0000313" key="3">
    <source>
        <dbReference type="EMBL" id="KND30599.1"/>
    </source>
</evidence>